<accession>A0ACC3AMZ4</accession>
<gene>
    <name evidence="1" type="ORF">N8T08_001756</name>
</gene>
<comment type="caution">
    <text evidence="1">The sequence shown here is derived from an EMBL/GenBank/DDBJ whole genome shotgun (WGS) entry which is preliminary data.</text>
</comment>
<evidence type="ECO:0000313" key="2">
    <source>
        <dbReference type="Proteomes" id="UP001177260"/>
    </source>
</evidence>
<dbReference type="EMBL" id="JAOPJF010000127">
    <property type="protein sequence ID" value="KAK1138839.1"/>
    <property type="molecule type" value="Genomic_DNA"/>
</dbReference>
<name>A0ACC3AMZ4_9EURO</name>
<evidence type="ECO:0000313" key="1">
    <source>
        <dbReference type="EMBL" id="KAK1138839.1"/>
    </source>
</evidence>
<organism evidence="1 2">
    <name type="scientific">Aspergillus melleus</name>
    <dbReference type="NCBI Taxonomy" id="138277"/>
    <lineage>
        <taxon>Eukaryota</taxon>
        <taxon>Fungi</taxon>
        <taxon>Dikarya</taxon>
        <taxon>Ascomycota</taxon>
        <taxon>Pezizomycotina</taxon>
        <taxon>Eurotiomycetes</taxon>
        <taxon>Eurotiomycetidae</taxon>
        <taxon>Eurotiales</taxon>
        <taxon>Aspergillaceae</taxon>
        <taxon>Aspergillus</taxon>
        <taxon>Aspergillus subgen. Circumdati</taxon>
    </lineage>
</organism>
<reference evidence="1 2" key="1">
    <citation type="journal article" date="2023" name="ACS Omega">
        <title>Identification of the Neoaspergillic Acid Biosynthesis Gene Cluster by Establishing an In Vitro CRISPR-Ribonucleoprotein Genetic System in Aspergillus melleus.</title>
        <authorList>
            <person name="Yuan B."/>
            <person name="Grau M.F."/>
            <person name="Murata R.M."/>
            <person name="Torok T."/>
            <person name="Venkateswaran K."/>
            <person name="Stajich J.E."/>
            <person name="Wang C.C.C."/>
        </authorList>
    </citation>
    <scope>NUCLEOTIDE SEQUENCE [LARGE SCALE GENOMIC DNA]</scope>
    <source>
        <strain evidence="1 2">IMV 1140</strain>
    </source>
</reference>
<dbReference type="Proteomes" id="UP001177260">
    <property type="component" value="Unassembled WGS sequence"/>
</dbReference>
<protein>
    <submittedName>
        <fullName evidence="1">Uncharacterized protein</fullName>
    </submittedName>
</protein>
<keyword evidence="2" id="KW-1185">Reference proteome</keyword>
<sequence>MVVPDRRAEPTIGIGMNTERNIEANECPKEFERYLAYLQIVCPSASLGMLEEVLQHAEGDVTKAAWELRFTFGFPINEDDNLLEMMRRFSHTCVDTLHNVLVAQGQSVDVATRVIRAGIKPPQELRSFDVSANDFETLARMVEVEEDLYDDADQVMKEDECVYNSDGEEENFEDSLEGTGDETPVIPDLPQASDTFEAQYYRNLDISSDEVEAHQTQFKKDLLVALRAIVAGAKRMTWETIMSGELMENAVFPEVRTMLGGRYYSRAYFLELRPVTSRHCRKGVYGDRITDPDNECDDVI</sequence>
<proteinExistence type="predicted"/>